<comment type="caution">
    <text evidence="1">The sequence shown here is derived from an EMBL/GenBank/DDBJ whole genome shotgun (WGS) entry which is preliminary data.</text>
</comment>
<reference evidence="1 2" key="1">
    <citation type="submission" date="2019-04" db="EMBL/GenBank/DDBJ databases">
        <title>Shimia ponticola sp. nov., isolated from seawater.</title>
        <authorList>
            <person name="Kim Y.-O."/>
            <person name="Yoon J.-H."/>
        </authorList>
    </citation>
    <scope>NUCLEOTIDE SEQUENCE [LARGE SCALE GENOMIC DNA]</scope>
    <source>
        <strain evidence="1 2">MYP11</strain>
    </source>
</reference>
<dbReference type="Pfam" id="PF02620">
    <property type="entry name" value="YceD"/>
    <property type="match status" value="1"/>
</dbReference>
<accession>A0A4V3XKY7</accession>
<name>A0A4V3XKY7_9RHOB</name>
<keyword evidence="2" id="KW-1185">Reference proteome</keyword>
<dbReference type="OrthoDB" id="8443793at2"/>
<dbReference type="AlphaFoldDB" id="A0A4V3XKY7"/>
<dbReference type="EMBL" id="SRKY01000001">
    <property type="protein sequence ID" value="THH38773.1"/>
    <property type="molecule type" value="Genomic_DNA"/>
</dbReference>
<evidence type="ECO:0000313" key="1">
    <source>
        <dbReference type="EMBL" id="THH38773.1"/>
    </source>
</evidence>
<organism evidence="1 2">
    <name type="scientific">Aliishimia ponticola</name>
    <dbReference type="NCBI Taxonomy" id="2499833"/>
    <lineage>
        <taxon>Bacteria</taxon>
        <taxon>Pseudomonadati</taxon>
        <taxon>Pseudomonadota</taxon>
        <taxon>Alphaproteobacteria</taxon>
        <taxon>Rhodobacterales</taxon>
        <taxon>Paracoccaceae</taxon>
        <taxon>Aliishimia</taxon>
    </lineage>
</organism>
<sequence>MTNPKTTPRQLRVADLSAAREHAFDLRLTAPETEAMRDALDLLDLRKPRLAGTLRPVGKSDWQLDAQIGATVVQPCVATLEPVTTRIDSDLRRLFTKQYDDPGEEEVEMPEDDSVEPLGTEIDLLAILTEALSLALPLYPRADGAEDVTIQVTEPGKKAMTDEDARPFASLAALKDKLGTPES</sequence>
<dbReference type="InterPro" id="IPR003772">
    <property type="entry name" value="YceD"/>
</dbReference>
<evidence type="ECO:0000313" key="2">
    <source>
        <dbReference type="Proteomes" id="UP000306602"/>
    </source>
</evidence>
<proteinExistence type="predicted"/>
<dbReference type="RefSeq" id="WP_136461668.1">
    <property type="nucleotide sequence ID" value="NZ_SRKY01000001.1"/>
</dbReference>
<protein>
    <submittedName>
        <fullName evidence="1">DUF177 domain-containing protein</fullName>
    </submittedName>
</protein>
<dbReference type="Proteomes" id="UP000306602">
    <property type="component" value="Unassembled WGS sequence"/>
</dbReference>
<gene>
    <name evidence="1" type="ORF">E4Z66_04210</name>
</gene>